<protein>
    <recommendedName>
        <fullName evidence="4">Alginate lyase domain-containing protein</fullName>
    </recommendedName>
</protein>
<comment type="caution">
    <text evidence="2">The sequence shown here is derived from an EMBL/GenBank/DDBJ whole genome shotgun (WGS) entry which is preliminary data.</text>
</comment>
<dbReference type="Gene3D" id="1.50.10.100">
    <property type="entry name" value="Chondroitin AC/alginate lyase"/>
    <property type="match status" value="1"/>
</dbReference>
<dbReference type="Proteomes" id="UP000266673">
    <property type="component" value="Unassembled WGS sequence"/>
</dbReference>
<evidence type="ECO:0000313" key="2">
    <source>
        <dbReference type="EMBL" id="RIB01767.1"/>
    </source>
</evidence>
<accession>A0A397TY85</accession>
<dbReference type="InterPro" id="IPR008929">
    <property type="entry name" value="Chondroitin_lyas"/>
</dbReference>
<evidence type="ECO:0000313" key="3">
    <source>
        <dbReference type="Proteomes" id="UP000266673"/>
    </source>
</evidence>
<reference evidence="2 3" key="1">
    <citation type="submission" date="2018-06" db="EMBL/GenBank/DDBJ databases">
        <title>Comparative genomics reveals the genomic features of Rhizophagus irregularis, R. cerebriforme, R. diaphanum and Gigaspora rosea, and their symbiotic lifestyle signature.</title>
        <authorList>
            <person name="Morin E."/>
            <person name="San Clemente H."/>
            <person name="Chen E.C.H."/>
            <person name="De La Providencia I."/>
            <person name="Hainaut M."/>
            <person name="Kuo A."/>
            <person name="Kohler A."/>
            <person name="Murat C."/>
            <person name="Tang N."/>
            <person name="Roy S."/>
            <person name="Loubradou J."/>
            <person name="Henrissat B."/>
            <person name="Grigoriev I.V."/>
            <person name="Corradi N."/>
            <person name="Roux C."/>
            <person name="Martin F.M."/>
        </authorList>
    </citation>
    <scope>NUCLEOTIDE SEQUENCE [LARGE SCALE GENOMIC DNA]</scope>
    <source>
        <strain evidence="2 3">DAOM 194757</strain>
    </source>
</reference>
<proteinExistence type="predicted"/>
<organism evidence="2 3">
    <name type="scientific">Gigaspora rosea</name>
    <dbReference type="NCBI Taxonomy" id="44941"/>
    <lineage>
        <taxon>Eukaryota</taxon>
        <taxon>Fungi</taxon>
        <taxon>Fungi incertae sedis</taxon>
        <taxon>Mucoromycota</taxon>
        <taxon>Glomeromycotina</taxon>
        <taxon>Glomeromycetes</taxon>
        <taxon>Diversisporales</taxon>
        <taxon>Gigasporaceae</taxon>
        <taxon>Gigaspora</taxon>
    </lineage>
</organism>
<sequence length="874" mass="102976">MKSHQAQFLSAAPLKSIHSNRFESRTFYRPQSNSKSSSYSSFDQRNLEQRITTIKNQENLPQISSSIYLEKTFAQRTGHSRKLKWFHQIFAIIMIGFIGLYLSYTWYIYNNNNLAKYFLISPRINIKGQILLYRILGNDLPPRHKPGQTLKNLRFILEHETEFLNTKKLWLLNRIVNPEYEEAIIELLKLHNQNYIRLPFDEQEYLKKDFLLEDFPEPDFFHSNKFMNFSKEKKLRTIDYIYHEKNLYAINNNGGRNAALAHGKSQHNVSWILPFDGNCFLTPNAFADIQSQLYKWGEQYKYFIVPMARLINNSQLLDGSDTRPITPEEPQVIFRYDSNKTFNEHMRYGRRSKLDLLWRLGVPSTSKISDKLFFPWEFHDSYQVLTKVQYKKIGWVFRLFSGQASQELSKKEARPLRAFNRLLAIQELLDSLDERMARKHQGFDPLRLFLYDEKLLSQARFNFWLEVPDVVEIVQVLINRADEMLSAVINLFESVHDFQVDENIRVNFLKIKGSDDNSFNQPVELITPDSFFENVTTLTLAHYFSNNEKYARWAANLVRTFILSSYAIETQDDSISVTPLDSDFDSVDVEGYDFPNLNKIPRIIPKIFNDGSLFSNNITDSDPSFFLDACRLLYRTNILTHKEYMNLRMFASNWLEILINSKKNMRNSDHRSVMFDLRILSLAGFVDDLRLYLRITNRVRMRIGKQFYISSNLSTHEIKQNYEIMYVQYLLNTNQIKPSDYDESIFQYTTLNLQYWLLLIRGVQNGRCGPDIWQYTARDGQRISSATMEHLKLYANKMHDISLIHLAKTAYMINKSKRCTWKDPKNELEFFQNLANIDNMNVILGNRTELDTRIGIGNEARRRGLPPFWMLGVA</sequence>
<keyword evidence="3" id="KW-1185">Reference proteome</keyword>
<dbReference type="EMBL" id="QKWP01002948">
    <property type="protein sequence ID" value="RIB01767.1"/>
    <property type="molecule type" value="Genomic_DNA"/>
</dbReference>
<evidence type="ECO:0000256" key="1">
    <source>
        <dbReference type="SAM" id="Phobius"/>
    </source>
</evidence>
<dbReference type="AlphaFoldDB" id="A0A397TY85"/>
<keyword evidence="1" id="KW-0812">Transmembrane</keyword>
<feature type="transmembrane region" description="Helical" evidence="1">
    <location>
        <begin position="89"/>
        <end position="109"/>
    </location>
</feature>
<keyword evidence="1" id="KW-0472">Membrane</keyword>
<dbReference type="OrthoDB" id="63533at2759"/>
<evidence type="ECO:0008006" key="4">
    <source>
        <dbReference type="Google" id="ProtNLM"/>
    </source>
</evidence>
<keyword evidence="1" id="KW-1133">Transmembrane helix</keyword>
<gene>
    <name evidence="2" type="ORF">C2G38_2229735</name>
</gene>
<name>A0A397TY85_9GLOM</name>